<comment type="caution">
    <text evidence="10">The sequence shown here is derived from an EMBL/GenBank/DDBJ whole genome shotgun (WGS) entry which is preliminary data.</text>
</comment>
<keyword evidence="2 9" id="KW-1003">Cell membrane</keyword>
<dbReference type="Proteomes" id="UP001199919">
    <property type="component" value="Unassembled WGS sequence"/>
</dbReference>
<gene>
    <name evidence="9" type="primary">ctaB</name>
    <name evidence="10" type="ORF">LT679_00260</name>
</gene>
<comment type="subcellular location">
    <subcellularLocation>
        <location evidence="9">Cell membrane</location>
        <topology evidence="9">Multi-pass membrane protein</topology>
    </subcellularLocation>
    <subcellularLocation>
        <location evidence="1">Membrane</location>
        <topology evidence="1">Multi-pass membrane protein</topology>
    </subcellularLocation>
</comment>
<evidence type="ECO:0000256" key="2">
    <source>
        <dbReference type="ARBA" id="ARBA00022475"/>
    </source>
</evidence>
<evidence type="ECO:0000313" key="10">
    <source>
        <dbReference type="EMBL" id="MCD8739017.1"/>
    </source>
</evidence>
<feature type="transmembrane region" description="Helical" evidence="9">
    <location>
        <begin position="267"/>
        <end position="286"/>
    </location>
</feature>
<organism evidence="10 11">
    <name type="scientific">Mucilaginibacter roseus</name>
    <dbReference type="NCBI Taxonomy" id="1528868"/>
    <lineage>
        <taxon>Bacteria</taxon>
        <taxon>Pseudomonadati</taxon>
        <taxon>Bacteroidota</taxon>
        <taxon>Sphingobacteriia</taxon>
        <taxon>Sphingobacteriales</taxon>
        <taxon>Sphingobacteriaceae</taxon>
        <taxon>Mucilaginibacter</taxon>
    </lineage>
</organism>
<dbReference type="EC" id="2.5.1.141" evidence="9"/>
<feature type="transmembrane region" description="Helical" evidence="9">
    <location>
        <begin position="162"/>
        <end position="182"/>
    </location>
</feature>
<keyword evidence="4 9" id="KW-0812">Transmembrane</keyword>
<evidence type="ECO:0000256" key="9">
    <source>
        <dbReference type="HAMAP-Rule" id="MF_00154"/>
    </source>
</evidence>
<reference evidence="10 11" key="1">
    <citation type="submission" date="2021-12" db="EMBL/GenBank/DDBJ databases">
        <title>Mucilaginibacter roseus genome.</title>
        <authorList>
            <person name="Ferreira J.R."/>
            <person name="Newman J.D."/>
        </authorList>
    </citation>
    <scope>NUCLEOTIDE SEQUENCE [LARGE SCALE GENOMIC DNA]</scope>
    <source>
        <strain evidence="10 11">LMG 28454</strain>
    </source>
</reference>
<keyword evidence="5 9" id="KW-1133">Transmembrane helix</keyword>
<dbReference type="InterPro" id="IPR044878">
    <property type="entry name" value="UbiA_sf"/>
</dbReference>
<sequence length="316" mass="35019">MTNARTITDPEGVQVRRAGSWKYILNDFAQLIKFRLTISVTFSCSMTYLIGLKYLNSGDTLTGFDWGAWFNLVFGGFLVTAAAGCLNEVIEVKTDALMDRTRNRPLPAGRLTTGQGLVIAMIMSLAGTKILSSISLVIGLLSFVSILVYAFIYTPLKSRTRFAVLVGAFPGAFPPLIGYLAAVHQNPVLHRENILLGVIVFLFQFIWQFPHFWAIAWSAYNDYSKAGIYLLPDRKQSRKSAVIIFISALALILVGISPGLFGILSAWAVGVIFMLGLVFLWSAAKLILEPSRNNARQLMFNSLFYLPAFHLVLLFC</sequence>
<evidence type="ECO:0000313" key="11">
    <source>
        <dbReference type="Proteomes" id="UP001199919"/>
    </source>
</evidence>
<dbReference type="Pfam" id="PF01040">
    <property type="entry name" value="UbiA"/>
    <property type="match status" value="1"/>
</dbReference>
<dbReference type="CDD" id="cd13957">
    <property type="entry name" value="PT_UbiA_Cox10"/>
    <property type="match status" value="1"/>
</dbReference>
<evidence type="ECO:0000256" key="4">
    <source>
        <dbReference type="ARBA" id="ARBA00022692"/>
    </source>
</evidence>
<keyword evidence="3 9" id="KW-0808">Transferase</keyword>
<comment type="similarity">
    <text evidence="9">Belongs to the UbiA prenyltransferase family. Protoheme IX farnesyltransferase subfamily.</text>
</comment>
<dbReference type="PANTHER" id="PTHR43448:SF2">
    <property type="entry name" value="PROTOHEME IX FARNESYLTRANSFERASE, MITOCHONDRIAL"/>
    <property type="match status" value="1"/>
</dbReference>
<feature type="transmembrane region" description="Helical" evidence="9">
    <location>
        <begin position="108"/>
        <end position="127"/>
    </location>
</feature>
<feature type="transmembrane region" description="Helical" evidence="9">
    <location>
        <begin position="133"/>
        <end position="153"/>
    </location>
</feature>
<proteinExistence type="inferred from homology"/>
<dbReference type="PROSITE" id="PS00943">
    <property type="entry name" value="UBIA"/>
    <property type="match status" value="1"/>
</dbReference>
<dbReference type="PANTHER" id="PTHR43448">
    <property type="entry name" value="PROTOHEME IX FARNESYLTRANSFERASE, MITOCHONDRIAL"/>
    <property type="match status" value="1"/>
</dbReference>
<accession>A0ABS8TYH9</accession>
<evidence type="ECO:0000256" key="8">
    <source>
        <dbReference type="ARBA" id="ARBA00047690"/>
    </source>
</evidence>
<comment type="miscellaneous">
    <text evidence="9">Carbon 2 of the heme B porphyrin ring is defined according to the Fischer nomenclature.</text>
</comment>
<feature type="transmembrane region" description="Helical" evidence="9">
    <location>
        <begin position="66"/>
        <end position="87"/>
    </location>
</feature>
<comment type="pathway">
    <text evidence="9">Porphyrin-containing compound metabolism; heme O biosynthesis; heme O from protoheme: step 1/1.</text>
</comment>
<feature type="transmembrane region" description="Helical" evidence="9">
    <location>
        <begin position="34"/>
        <end position="54"/>
    </location>
</feature>
<feature type="transmembrane region" description="Helical" evidence="9">
    <location>
        <begin position="194"/>
        <end position="220"/>
    </location>
</feature>
<keyword evidence="11" id="KW-1185">Reference proteome</keyword>
<feature type="transmembrane region" description="Helical" evidence="9">
    <location>
        <begin position="241"/>
        <end position="261"/>
    </location>
</feature>
<name>A0ABS8TYH9_9SPHI</name>
<keyword evidence="7 9" id="KW-0472">Membrane</keyword>
<dbReference type="Gene3D" id="1.10.357.140">
    <property type="entry name" value="UbiA prenyltransferase"/>
    <property type="match status" value="1"/>
</dbReference>
<evidence type="ECO:0000256" key="3">
    <source>
        <dbReference type="ARBA" id="ARBA00022679"/>
    </source>
</evidence>
<dbReference type="InterPro" id="IPR030470">
    <property type="entry name" value="UbiA_prenylTrfase_CS"/>
</dbReference>
<dbReference type="RefSeq" id="WP_232174893.1">
    <property type="nucleotide sequence ID" value="NZ_JAJPWV010000001.1"/>
</dbReference>
<dbReference type="HAMAP" id="MF_00154">
    <property type="entry name" value="CyoE_CtaB"/>
    <property type="match status" value="1"/>
</dbReference>
<dbReference type="InterPro" id="IPR006369">
    <property type="entry name" value="Protohaem_IX_farnesylTrfase"/>
</dbReference>
<evidence type="ECO:0000256" key="1">
    <source>
        <dbReference type="ARBA" id="ARBA00004141"/>
    </source>
</evidence>
<comment type="catalytic activity">
    <reaction evidence="8 9">
        <text>heme b + (2E,6E)-farnesyl diphosphate + H2O = Fe(II)-heme o + diphosphate</text>
        <dbReference type="Rhea" id="RHEA:28070"/>
        <dbReference type="ChEBI" id="CHEBI:15377"/>
        <dbReference type="ChEBI" id="CHEBI:33019"/>
        <dbReference type="ChEBI" id="CHEBI:60344"/>
        <dbReference type="ChEBI" id="CHEBI:60530"/>
        <dbReference type="ChEBI" id="CHEBI:175763"/>
        <dbReference type="EC" id="2.5.1.141"/>
    </reaction>
</comment>
<evidence type="ECO:0000256" key="5">
    <source>
        <dbReference type="ARBA" id="ARBA00022989"/>
    </source>
</evidence>
<evidence type="ECO:0000256" key="7">
    <source>
        <dbReference type="ARBA" id="ARBA00023136"/>
    </source>
</evidence>
<evidence type="ECO:0000256" key="6">
    <source>
        <dbReference type="ARBA" id="ARBA00023133"/>
    </source>
</evidence>
<dbReference type="InterPro" id="IPR000537">
    <property type="entry name" value="UbiA_prenyltransferase"/>
</dbReference>
<dbReference type="EMBL" id="JAJPWV010000001">
    <property type="protein sequence ID" value="MCD8739017.1"/>
    <property type="molecule type" value="Genomic_DNA"/>
</dbReference>
<comment type="function">
    <text evidence="9">Converts heme B (protoheme IX) to heme O by substitution of the vinyl group on carbon 2 of heme B porphyrin ring with a hydroxyethyl farnesyl side group.</text>
</comment>
<keyword evidence="6 9" id="KW-0350">Heme biosynthesis</keyword>
<protein>
    <recommendedName>
        <fullName evidence="9">Protoheme IX farnesyltransferase</fullName>
        <ecNumber evidence="9">2.5.1.141</ecNumber>
    </recommendedName>
    <alternativeName>
        <fullName evidence="9">Heme B farnesyltransferase</fullName>
    </alternativeName>
    <alternativeName>
        <fullName evidence="9">Heme O synthase</fullName>
    </alternativeName>
</protein>